<feature type="domain" description="TRASH" evidence="6">
    <location>
        <begin position="3"/>
        <end position="35"/>
    </location>
</feature>
<feature type="domain" description="TRASH" evidence="6">
    <location>
        <begin position="42"/>
        <end position="83"/>
    </location>
</feature>
<feature type="compositionally biased region" description="Pro residues" evidence="5">
    <location>
        <begin position="155"/>
        <end position="164"/>
    </location>
</feature>
<feature type="region of interest" description="Disordered" evidence="5">
    <location>
        <begin position="143"/>
        <end position="164"/>
    </location>
</feature>
<dbReference type="AlphaFoldDB" id="A0A6P3I8A7"/>
<protein>
    <submittedName>
        <fullName evidence="8">Zinc finger MYM-type protein 3-like</fullName>
    </submittedName>
</protein>
<proteinExistence type="predicted"/>
<dbReference type="PANTHER" id="PTHR45736:SF3">
    <property type="entry name" value="ZINC FINGER MYM-TYPE PROTEIN 3"/>
    <property type="match status" value="1"/>
</dbReference>
<dbReference type="SMART" id="SM00746">
    <property type="entry name" value="TRASH"/>
    <property type="match status" value="3"/>
</dbReference>
<dbReference type="RefSeq" id="XP_010850698.1">
    <property type="nucleotide sequence ID" value="XM_010852396.1"/>
</dbReference>
<evidence type="ECO:0000313" key="7">
    <source>
        <dbReference type="Proteomes" id="UP000515208"/>
    </source>
</evidence>
<dbReference type="PANTHER" id="PTHR45736">
    <property type="entry name" value="ZINC FINGER MYM-TYPE PROTEIN"/>
    <property type="match status" value="1"/>
</dbReference>
<sequence length="164" mass="18110">CVCVCVWQVLHEVSNGSVVHRLCSNSCFSKFRANKGLKTNCCDQCGAYIYTKTGSPGPELLFHEGQQKRFCNTTCLGAYKKKNTRVYPCVWCKTLCKNFEMLSHVDRNGKTSLFCSLCCTTSYKVKQAGLTGRCKALFSETPAGLPSTSHTPSIVTPPPRLPKP</sequence>
<dbReference type="InterPro" id="IPR051284">
    <property type="entry name" value="ZnF_MYMT-QRICH1"/>
</dbReference>
<keyword evidence="3" id="KW-0863">Zinc-finger</keyword>
<evidence type="ECO:0000256" key="2">
    <source>
        <dbReference type="ARBA" id="ARBA00022737"/>
    </source>
</evidence>
<feature type="non-terminal residue" evidence="8">
    <location>
        <position position="1"/>
    </location>
</feature>
<gene>
    <name evidence="8" type="primary">LOC104997548</name>
</gene>
<accession>A0A6P3I8A7</accession>
<keyword evidence="1" id="KW-0479">Metal-binding</keyword>
<dbReference type="InterPro" id="IPR011017">
    <property type="entry name" value="TRASH_dom"/>
</dbReference>
<keyword evidence="2" id="KW-0677">Repeat</keyword>
<dbReference type="Pfam" id="PF06467">
    <property type="entry name" value="zf-FCS"/>
    <property type="match status" value="2"/>
</dbReference>
<dbReference type="InterPro" id="IPR010507">
    <property type="entry name" value="Znf_MYM"/>
</dbReference>
<dbReference type="Proteomes" id="UP000515208">
    <property type="component" value="Unplaced"/>
</dbReference>
<reference evidence="8" key="1">
    <citation type="submission" date="2025-08" db="UniProtKB">
        <authorList>
            <consortium name="RefSeq"/>
        </authorList>
    </citation>
    <scope>IDENTIFICATION</scope>
    <source>
        <tissue evidence="8">Blood</tissue>
    </source>
</reference>
<organism evidence="7 8">
    <name type="scientific">Bison bison bison</name>
    <name type="common">North American plains bison</name>
    <dbReference type="NCBI Taxonomy" id="43346"/>
    <lineage>
        <taxon>Eukaryota</taxon>
        <taxon>Metazoa</taxon>
        <taxon>Chordata</taxon>
        <taxon>Craniata</taxon>
        <taxon>Vertebrata</taxon>
        <taxon>Euteleostomi</taxon>
        <taxon>Mammalia</taxon>
        <taxon>Eutheria</taxon>
        <taxon>Laurasiatheria</taxon>
        <taxon>Artiodactyla</taxon>
        <taxon>Ruminantia</taxon>
        <taxon>Pecora</taxon>
        <taxon>Bovidae</taxon>
        <taxon>Bovinae</taxon>
        <taxon>Bison</taxon>
    </lineage>
</organism>
<keyword evidence="7" id="KW-1185">Reference proteome</keyword>
<name>A0A6P3I8A7_BISBB</name>
<evidence type="ECO:0000256" key="3">
    <source>
        <dbReference type="ARBA" id="ARBA00022771"/>
    </source>
</evidence>
<evidence type="ECO:0000256" key="1">
    <source>
        <dbReference type="ARBA" id="ARBA00022723"/>
    </source>
</evidence>
<dbReference type="KEGG" id="bbis:104997548"/>
<evidence type="ECO:0000256" key="5">
    <source>
        <dbReference type="SAM" id="MobiDB-lite"/>
    </source>
</evidence>
<dbReference type="GeneID" id="104997548"/>
<evidence type="ECO:0000259" key="6">
    <source>
        <dbReference type="SMART" id="SM00746"/>
    </source>
</evidence>
<feature type="domain" description="TRASH" evidence="6">
    <location>
        <begin position="89"/>
        <end position="127"/>
    </location>
</feature>
<evidence type="ECO:0000256" key="4">
    <source>
        <dbReference type="ARBA" id="ARBA00022833"/>
    </source>
</evidence>
<evidence type="ECO:0000313" key="8">
    <source>
        <dbReference type="RefSeq" id="XP_010850698.1"/>
    </source>
</evidence>
<keyword evidence="4" id="KW-0862">Zinc</keyword>
<dbReference type="GO" id="GO:0008270">
    <property type="term" value="F:zinc ion binding"/>
    <property type="evidence" value="ECO:0007669"/>
    <property type="project" value="UniProtKB-KW"/>
</dbReference>